<reference evidence="1" key="1">
    <citation type="submission" date="2020-07" db="EMBL/GenBank/DDBJ databases">
        <title>Koleobacter methoxysyntrophicus gen. nov., sp. nov., a novel anaerobic bacterium isolated from deep subsurface oil field and proposal of Koleobacterales ord. nov. in the phylum Firmicutes.</title>
        <authorList>
            <person name="Sakamoto S."/>
            <person name="Tamaki H."/>
        </authorList>
    </citation>
    <scope>NUCLEOTIDE SEQUENCE</scope>
    <source>
        <strain evidence="1">NRmbB1</strain>
    </source>
</reference>
<dbReference type="KEGG" id="kme:H0A61_00614"/>
<dbReference type="InterPro" id="IPR050072">
    <property type="entry name" value="Peptidase_M20A"/>
</dbReference>
<dbReference type="RefSeq" id="WP_206708514.1">
    <property type="nucleotide sequence ID" value="NZ_CP059066.1"/>
</dbReference>
<evidence type="ECO:0000313" key="2">
    <source>
        <dbReference type="Proteomes" id="UP000662904"/>
    </source>
</evidence>
<dbReference type="PIRSF" id="PIRSF010386">
    <property type="entry name" value="RocB"/>
    <property type="match status" value="1"/>
</dbReference>
<evidence type="ECO:0000313" key="1">
    <source>
        <dbReference type="EMBL" id="QSQ08294.1"/>
    </source>
</evidence>
<dbReference type="AlphaFoldDB" id="A0A8A0RKQ1"/>
<protein>
    <submittedName>
        <fullName evidence="1">Protein RocB</fullName>
    </submittedName>
</protein>
<dbReference type="Gene3D" id="3.40.630.10">
    <property type="entry name" value="Zn peptidases"/>
    <property type="match status" value="1"/>
</dbReference>
<proteinExistence type="predicted"/>
<dbReference type="SUPFAM" id="SSF53187">
    <property type="entry name" value="Zn-dependent exopeptidases"/>
    <property type="match status" value="1"/>
</dbReference>
<dbReference type="Pfam" id="PF01546">
    <property type="entry name" value="Peptidase_M20"/>
    <property type="match status" value="1"/>
</dbReference>
<name>A0A8A0RKQ1_9FIRM</name>
<dbReference type="PANTHER" id="PTHR43808">
    <property type="entry name" value="ACETYLORNITHINE DEACETYLASE"/>
    <property type="match status" value="1"/>
</dbReference>
<keyword evidence="2" id="KW-1185">Reference proteome</keyword>
<dbReference type="GO" id="GO:0016787">
    <property type="term" value="F:hydrolase activity"/>
    <property type="evidence" value="ECO:0007669"/>
    <property type="project" value="InterPro"/>
</dbReference>
<accession>A0A8A0RKQ1</accession>
<dbReference type="Proteomes" id="UP000662904">
    <property type="component" value="Chromosome"/>
</dbReference>
<dbReference type="EMBL" id="CP059066">
    <property type="protein sequence ID" value="QSQ08294.1"/>
    <property type="molecule type" value="Genomic_DNA"/>
</dbReference>
<dbReference type="InterPro" id="IPR002933">
    <property type="entry name" value="Peptidase_M20"/>
</dbReference>
<gene>
    <name evidence="1" type="primary">rocB_5</name>
    <name evidence="1" type="ORF">H0A61_00614</name>
</gene>
<organism evidence="1 2">
    <name type="scientific">Koleobacter methoxysyntrophicus</name>
    <dbReference type="NCBI Taxonomy" id="2751313"/>
    <lineage>
        <taxon>Bacteria</taxon>
        <taxon>Bacillati</taxon>
        <taxon>Bacillota</taxon>
        <taxon>Clostridia</taxon>
        <taxon>Koleobacterales</taxon>
        <taxon>Koleobacteraceae</taxon>
        <taxon>Koleobacter</taxon>
    </lineage>
</organism>
<dbReference type="InterPro" id="IPR012166">
    <property type="entry name" value="Uncharacterised_RocB"/>
</dbReference>
<dbReference type="PANTHER" id="PTHR43808:SF27">
    <property type="entry name" value="PROTEIN ROCB"/>
    <property type="match status" value="1"/>
</dbReference>
<sequence length="551" mass="62748">MKWYTKDGMNHLLSELAGIPSISGTKTETEYMQYLYNILNNLKYFRENPGNLKLHPVKNDPLKRTFLTALVKGKIPSKKTVILLSHGDVVDVKDYGPYIDLAFKPFELTESINPSSLPGNAKKDYEEGTWLFGRGTMDMKAGTVLQMGLIQQWIDTLDTREGNLLLLVVPDEESNSAGMISAAETLIDLAQKHDLEYLVGIDSEPQFPNYPGDDNNYIYVGSLGKIITLIYCVGKETHVGESLAGLNPNLLISEVTRLIEINIDLSDAAEGEITPPPTSLKMKDLKDLYSAQIPTSAAAYFNILTVSRSPKEIYKQIYELCVRAFENALERFTINKNRYIEMSGKEPSPIEWKPKVFSYKELYDMALRAHGSKFRGHMADFIENITRNSEMDERELNIQIIREVHKFCPDRDPMIIISFAPPYYPHLTIRKGKPKDDIVMEVARDVIRKAREDFGEDLTLQKFFKGLSDMSYFALHDAEEVISYLQPNIPSWGIRYSIPVGAIKKLDLPVLNIGPYGKDAHKFTERLHLPYWHNVAPQLLKFAVEEILRRN</sequence>